<evidence type="ECO:0000256" key="3">
    <source>
        <dbReference type="ARBA" id="ARBA00022692"/>
    </source>
</evidence>
<keyword evidence="8" id="KW-0675">Receptor</keyword>
<protein>
    <recommendedName>
        <fullName evidence="10">Disease resistance R13L4/SHOC-2-like LRR domain-containing protein</fullName>
    </recommendedName>
</protein>
<evidence type="ECO:0000256" key="5">
    <source>
        <dbReference type="ARBA" id="ARBA00022737"/>
    </source>
</evidence>
<gene>
    <name evidence="11" type="ORF">M0R45_027112</name>
</gene>
<dbReference type="AlphaFoldDB" id="A0AAW1WZW8"/>
<keyword evidence="12" id="KW-1185">Reference proteome</keyword>
<dbReference type="GO" id="GO:0051707">
    <property type="term" value="P:response to other organism"/>
    <property type="evidence" value="ECO:0007669"/>
    <property type="project" value="UniProtKB-ARBA"/>
</dbReference>
<keyword evidence="6" id="KW-1133">Transmembrane helix</keyword>
<comment type="subcellular location">
    <subcellularLocation>
        <location evidence="1">Membrane</location>
        <topology evidence="1">Single-pass type I membrane protein</topology>
    </subcellularLocation>
</comment>
<organism evidence="11 12">
    <name type="scientific">Rubus argutus</name>
    <name type="common">Southern blackberry</name>
    <dbReference type="NCBI Taxonomy" id="59490"/>
    <lineage>
        <taxon>Eukaryota</taxon>
        <taxon>Viridiplantae</taxon>
        <taxon>Streptophyta</taxon>
        <taxon>Embryophyta</taxon>
        <taxon>Tracheophyta</taxon>
        <taxon>Spermatophyta</taxon>
        <taxon>Magnoliopsida</taxon>
        <taxon>eudicotyledons</taxon>
        <taxon>Gunneridae</taxon>
        <taxon>Pentapetalae</taxon>
        <taxon>rosids</taxon>
        <taxon>fabids</taxon>
        <taxon>Rosales</taxon>
        <taxon>Rosaceae</taxon>
        <taxon>Rosoideae</taxon>
        <taxon>Rosoideae incertae sedis</taxon>
        <taxon>Rubus</taxon>
    </lineage>
</organism>
<keyword evidence="2" id="KW-0433">Leucine-rich repeat</keyword>
<evidence type="ECO:0000256" key="2">
    <source>
        <dbReference type="ARBA" id="ARBA00022614"/>
    </source>
</evidence>
<evidence type="ECO:0000256" key="7">
    <source>
        <dbReference type="ARBA" id="ARBA00023136"/>
    </source>
</evidence>
<evidence type="ECO:0000313" key="11">
    <source>
        <dbReference type="EMBL" id="KAK9930054.1"/>
    </source>
</evidence>
<dbReference type="Proteomes" id="UP001457282">
    <property type="component" value="Unassembled WGS sequence"/>
</dbReference>
<evidence type="ECO:0000256" key="1">
    <source>
        <dbReference type="ARBA" id="ARBA00004479"/>
    </source>
</evidence>
<dbReference type="Gene3D" id="3.80.10.10">
    <property type="entry name" value="Ribonuclease Inhibitor"/>
    <property type="match status" value="1"/>
</dbReference>
<dbReference type="Pfam" id="PF23598">
    <property type="entry name" value="LRR_14"/>
    <property type="match status" value="1"/>
</dbReference>
<reference evidence="11 12" key="1">
    <citation type="journal article" date="2023" name="G3 (Bethesda)">
        <title>A chromosome-length genome assembly and annotation of blackberry (Rubus argutus, cv. 'Hillquist').</title>
        <authorList>
            <person name="Bruna T."/>
            <person name="Aryal R."/>
            <person name="Dudchenko O."/>
            <person name="Sargent D.J."/>
            <person name="Mead D."/>
            <person name="Buti M."/>
            <person name="Cavallini A."/>
            <person name="Hytonen T."/>
            <person name="Andres J."/>
            <person name="Pham M."/>
            <person name="Weisz D."/>
            <person name="Mascagni F."/>
            <person name="Usai G."/>
            <person name="Natali L."/>
            <person name="Bassil N."/>
            <person name="Fernandez G.E."/>
            <person name="Lomsadze A."/>
            <person name="Armour M."/>
            <person name="Olukolu B."/>
            <person name="Poorten T."/>
            <person name="Britton C."/>
            <person name="Davik J."/>
            <person name="Ashrafi H."/>
            <person name="Aiden E.L."/>
            <person name="Borodovsky M."/>
            <person name="Worthington M."/>
        </authorList>
    </citation>
    <scope>NUCLEOTIDE SEQUENCE [LARGE SCALE GENOMIC DNA]</scope>
    <source>
        <strain evidence="11">PI 553951</strain>
    </source>
</reference>
<name>A0AAW1WZW8_RUBAR</name>
<dbReference type="GO" id="GO:0016020">
    <property type="term" value="C:membrane"/>
    <property type="evidence" value="ECO:0007669"/>
    <property type="project" value="UniProtKB-SubCell"/>
</dbReference>
<dbReference type="GO" id="GO:0009791">
    <property type="term" value="P:post-embryonic development"/>
    <property type="evidence" value="ECO:0007669"/>
    <property type="project" value="UniProtKB-ARBA"/>
</dbReference>
<sequence length="148" mass="16643">MTGLIRLSLGDNPFDPSPFPKQVTNLNKLEWLYLSNCTIQGTIPKEIGNLVKLINLELSMNNMTGEIPVEIGQLTNLWQLELYTNKFTGKLPLGLRNLSKLEKFDASENFLEGDLNELRFLTNLASLQVYGNISPAKCQWNSAISRSL</sequence>
<keyword evidence="4" id="KW-0732">Signal</keyword>
<keyword evidence="5" id="KW-0677">Repeat</keyword>
<accession>A0AAW1WZW8</accession>
<dbReference type="EMBL" id="JBEDUW010000005">
    <property type="protein sequence ID" value="KAK9930054.1"/>
    <property type="molecule type" value="Genomic_DNA"/>
</dbReference>
<evidence type="ECO:0000256" key="9">
    <source>
        <dbReference type="ARBA" id="ARBA00023180"/>
    </source>
</evidence>
<dbReference type="FunFam" id="3.80.10.10:FF:000453">
    <property type="entry name" value="Leucine-rich receptor-like protein kinase family protein"/>
    <property type="match status" value="1"/>
</dbReference>
<dbReference type="InterPro" id="IPR032675">
    <property type="entry name" value="LRR_dom_sf"/>
</dbReference>
<evidence type="ECO:0000313" key="12">
    <source>
        <dbReference type="Proteomes" id="UP001457282"/>
    </source>
</evidence>
<keyword evidence="9" id="KW-0325">Glycoprotein</keyword>
<evidence type="ECO:0000256" key="6">
    <source>
        <dbReference type="ARBA" id="ARBA00022989"/>
    </source>
</evidence>
<dbReference type="InterPro" id="IPR055414">
    <property type="entry name" value="LRR_R13L4/SHOC2-like"/>
</dbReference>
<evidence type="ECO:0000256" key="8">
    <source>
        <dbReference type="ARBA" id="ARBA00023170"/>
    </source>
</evidence>
<proteinExistence type="predicted"/>
<dbReference type="PANTHER" id="PTHR27000">
    <property type="entry name" value="LEUCINE-RICH REPEAT RECEPTOR-LIKE PROTEIN KINASE FAMILY PROTEIN-RELATED"/>
    <property type="match status" value="1"/>
</dbReference>
<feature type="domain" description="Disease resistance R13L4/SHOC-2-like LRR" evidence="10">
    <location>
        <begin position="21"/>
        <end position="131"/>
    </location>
</feature>
<dbReference type="SUPFAM" id="SSF52058">
    <property type="entry name" value="L domain-like"/>
    <property type="match status" value="1"/>
</dbReference>
<keyword evidence="3" id="KW-0812">Transmembrane</keyword>
<dbReference type="PANTHER" id="PTHR27000:SF439">
    <property type="entry name" value="RECEPTOR-LIKE PROTEIN KINASE 7"/>
    <property type="match status" value="1"/>
</dbReference>
<evidence type="ECO:0000259" key="10">
    <source>
        <dbReference type="Pfam" id="PF23598"/>
    </source>
</evidence>
<evidence type="ECO:0000256" key="4">
    <source>
        <dbReference type="ARBA" id="ARBA00022729"/>
    </source>
</evidence>
<dbReference type="GO" id="GO:0006952">
    <property type="term" value="P:defense response"/>
    <property type="evidence" value="ECO:0007669"/>
    <property type="project" value="UniProtKB-ARBA"/>
</dbReference>
<keyword evidence="7" id="KW-0472">Membrane</keyword>
<comment type="caution">
    <text evidence="11">The sequence shown here is derived from an EMBL/GenBank/DDBJ whole genome shotgun (WGS) entry which is preliminary data.</text>
</comment>